<evidence type="ECO:0000313" key="2">
    <source>
        <dbReference type="Proteomes" id="UP000732527"/>
    </source>
</evidence>
<reference evidence="1" key="2">
    <citation type="submission" date="2021-09" db="EMBL/GenBank/DDBJ databases">
        <authorList>
            <person name="Gilroy R."/>
        </authorList>
    </citation>
    <scope>NUCLEOTIDE SEQUENCE</scope>
    <source>
        <strain evidence="1">CHK192-2623</strain>
    </source>
</reference>
<comment type="caution">
    <text evidence="1">The sequence shown here is derived from an EMBL/GenBank/DDBJ whole genome shotgun (WGS) entry which is preliminary data.</text>
</comment>
<accession>A0A921JNH1</accession>
<reference evidence="1" key="1">
    <citation type="journal article" date="2021" name="PeerJ">
        <title>Extensive microbial diversity within the chicken gut microbiome revealed by metagenomics and culture.</title>
        <authorList>
            <person name="Gilroy R."/>
            <person name="Ravi A."/>
            <person name="Getino M."/>
            <person name="Pursley I."/>
            <person name="Horton D.L."/>
            <person name="Alikhan N.F."/>
            <person name="Baker D."/>
            <person name="Gharbi K."/>
            <person name="Hall N."/>
            <person name="Watson M."/>
            <person name="Adriaenssens E.M."/>
            <person name="Foster-Nyarko E."/>
            <person name="Jarju S."/>
            <person name="Secka A."/>
            <person name="Antonio M."/>
            <person name="Oren A."/>
            <person name="Chaudhuri R.R."/>
            <person name="La Ragione R."/>
            <person name="Hildebrand F."/>
            <person name="Pallen M.J."/>
        </authorList>
    </citation>
    <scope>NUCLEOTIDE SEQUENCE</scope>
    <source>
        <strain evidence="1">CHK192-2623</strain>
    </source>
</reference>
<sequence length="73" mass="8207">MEEIDVSLPSKFKDACVAKDKDEALRLAKLIAKQANFTLKAELDILDFAASILSSEYRLPIATMIKELRKHEA</sequence>
<dbReference type="Proteomes" id="UP000732527">
    <property type="component" value="Unassembled WGS sequence"/>
</dbReference>
<organism evidence="1 2">
    <name type="scientific">Lactobacillus johnsonii</name>
    <dbReference type="NCBI Taxonomy" id="33959"/>
    <lineage>
        <taxon>Bacteria</taxon>
        <taxon>Bacillati</taxon>
        <taxon>Bacillota</taxon>
        <taxon>Bacilli</taxon>
        <taxon>Lactobacillales</taxon>
        <taxon>Lactobacillaceae</taxon>
        <taxon>Lactobacillus</taxon>
    </lineage>
</organism>
<evidence type="ECO:0000313" key="1">
    <source>
        <dbReference type="EMBL" id="HJE48906.1"/>
    </source>
</evidence>
<protein>
    <submittedName>
        <fullName evidence="1">Uncharacterized protein</fullName>
    </submittedName>
</protein>
<gene>
    <name evidence="1" type="ORF">K8V69_01790</name>
</gene>
<dbReference type="AlphaFoldDB" id="A0A921JNH1"/>
<dbReference type="EMBL" id="DYYQ01000011">
    <property type="protein sequence ID" value="HJE48906.1"/>
    <property type="molecule type" value="Genomic_DNA"/>
</dbReference>
<proteinExistence type="predicted"/>
<name>A0A921JNH1_LACJH</name>